<feature type="region of interest" description="Disordered" evidence="1">
    <location>
        <begin position="67"/>
        <end position="88"/>
    </location>
</feature>
<reference evidence="2" key="1">
    <citation type="journal article" date="2017" name="Nature">
        <title>The sunflower genome provides insights into oil metabolism, flowering and Asterid evolution.</title>
        <authorList>
            <person name="Badouin H."/>
            <person name="Gouzy J."/>
            <person name="Grassa C.J."/>
            <person name="Murat F."/>
            <person name="Staton S.E."/>
            <person name="Cottret L."/>
            <person name="Lelandais-Briere C."/>
            <person name="Owens G.L."/>
            <person name="Carrere S."/>
            <person name="Mayjonade B."/>
            <person name="Legrand L."/>
            <person name="Gill N."/>
            <person name="Kane N.C."/>
            <person name="Bowers J.E."/>
            <person name="Hubner S."/>
            <person name="Bellec A."/>
            <person name="Berard A."/>
            <person name="Berges H."/>
            <person name="Blanchet N."/>
            <person name="Boniface M.C."/>
            <person name="Brunel D."/>
            <person name="Catrice O."/>
            <person name="Chaidir N."/>
            <person name="Claudel C."/>
            <person name="Donnadieu C."/>
            <person name="Faraut T."/>
            <person name="Fievet G."/>
            <person name="Helmstetter N."/>
            <person name="King M."/>
            <person name="Knapp S.J."/>
            <person name="Lai Z."/>
            <person name="Le Paslier M.C."/>
            <person name="Lippi Y."/>
            <person name="Lorenzon L."/>
            <person name="Mandel J.R."/>
            <person name="Marage G."/>
            <person name="Marchand G."/>
            <person name="Marquand E."/>
            <person name="Bret-Mestries E."/>
            <person name="Morien E."/>
            <person name="Nambeesan S."/>
            <person name="Nguyen T."/>
            <person name="Pegot-Espagnet P."/>
            <person name="Pouilly N."/>
            <person name="Raftis F."/>
            <person name="Sallet E."/>
            <person name="Schiex T."/>
            <person name="Thomas J."/>
            <person name="Vandecasteele C."/>
            <person name="Vares D."/>
            <person name="Vear F."/>
            <person name="Vautrin S."/>
            <person name="Crespi M."/>
            <person name="Mangin B."/>
            <person name="Burke J.M."/>
            <person name="Salse J."/>
            <person name="Munos S."/>
            <person name="Vincourt P."/>
            <person name="Rieseberg L.H."/>
            <person name="Langlade N.B."/>
        </authorList>
    </citation>
    <scope>NUCLEOTIDE SEQUENCE</scope>
    <source>
        <tissue evidence="2">Leaves</tissue>
    </source>
</reference>
<accession>A0A9K3HR19</accession>
<name>A0A9K3HR19_HELAN</name>
<evidence type="ECO:0000313" key="2">
    <source>
        <dbReference type="EMBL" id="KAF5783129.1"/>
    </source>
</evidence>
<comment type="caution">
    <text evidence="2">The sequence shown here is derived from an EMBL/GenBank/DDBJ whole genome shotgun (WGS) entry which is preliminary data.</text>
</comment>
<evidence type="ECO:0000256" key="1">
    <source>
        <dbReference type="SAM" id="MobiDB-lite"/>
    </source>
</evidence>
<evidence type="ECO:0000313" key="3">
    <source>
        <dbReference type="Proteomes" id="UP000215914"/>
    </source>
</evidence>
<dbReference type="Proteomes" id="UP000215914">
    <property type="component" value="Unassembled WGS sequence"/>
</dbReference>
<dbReference type="Gramene" id="mRNA:HanXRQr2_Chr11g0504321">
    <property type="protein sequence ID" value="CDS:HanXRQr2_Chr11g0504321.1"/>
    <property type="gene ID" value="HanXRQr2_Chr11g0504321"/>
</dbReference>
<keyword evidence="3" id="KW-1185">Reference proteome</keyword>
<feature type="compositionally biased region" description="Basic and acidic residues" evidence="1">
    <location>
        <begin position="78"/>
        <end position="88"/>
    </location>
</feature>
<protein>
    <submittedName>
        <fullName evidence="2">Uncharacterized protein</fullName>
    </submittedName>
</protein>
<reference evidence="2" key="2">
    <citation type="submission" date="2020-06" db="EMBL/GenBank/DDBJ databases">
        <title>Helianthus annuus Genome sequencing and assembly Release 2.</title>
        <authorList>
            <person name="Gouzy J."/>
            <person name="Langlade N."/>
            <person name="Munos S."/>
        </authorList>
    </citation>
    <scope>NUCLEOTIDE SEQUENCE</scope>
    <source>
        <tissue evidence="2">Leaves</tissue>
    </source>
</reference>
<organism evidence="2 3">
    <name type="scientific">Helianthus annuus</name>
    <name type="common">Common sunflower</name>
    <dbReference type="NCBI Taxonomy" id="4232"/>
    <lineage>
        <taxon>Eukaryota</taxon>
        <taxon>Viridiplantae</taxon>
        <taxon>Streptophyta</taxon>
        <taxon>Embryophyta</taxon>
        <taxon>Tracheophyta</taxon>
        <taxon>Spermatophyta</taxon>
        <taxon>Magnoliopsida</taxon>
        <taxon>eudicotyledons</taxon>
        <taxon>Gunneridae</taxon>
        <taxon>Pentapetalae</taxon>
        <taxon>asterids</taxon>
        <taxon>campanulids</taxon>
        <taxon>Asterales</taxon>
        <taxon>Asteraceae</taxon>
        <taxon>Asteroideae</taxon>
        <taxon>Heliantheae alliance</taxon>
        <taxon>Heliantheae</taxon>
        <taxon>Helianthus</taxon>
    </lineage>
</organism>
<dbReference type="EMBL" id="MNCJ02000326">
    <property type="protein sequence ID" value="KAF5783129.1"/>
    <property type="molecule type" value="Genomic_DNA"/>
</dbReference>
<dbReference type="AlphaFoldDB" id="A0A9K3HR19"/>
<feature type="compositionally biased region" description="Basic residues" evidence="1">
    <location>
        <begin position="67"/>
        <end position="77"/>
    </location>
</feature>
<sequence>MLMTTVYSLKAKLEKKFGGEFIDKEDEQFHVGRSEETPEQRAVAHAALEAERAAALEAYLAAKPKKLSSKLKKKREERRKEKEQEKQRKTQLLVMKNQNMNPLDESFQLKDPSKIPDRLVMELGSSYYDEVGNKSDVACWRYEPDKEMWLITRKSGHREYYGKESQFESWTKSDLKSLLRAPYYDPVLNKRGPGWAFHSRLEKEVRTNFATMKTAEPIVRRNPGVRDSYTRRTVKSIIWPPTNKEKVIPLTKKFEKGILRNFRFWAYDPTLAEAVIVTEEQSIQIPNSYDLMSFHEEDILILSNHHIQTPEKYEECAKSWTSAAANILKHYLFADPPPGPRDPCV</sequence>
<proteinExistence type="predicted"/>
<gene>
    <name evidence="2" type="ORF">HanXRQr2_Chr11g0504321</name>
</gene>